<evidence type="ECO:0000256" key="7">
    <source>
        <dbReference type="ARBA" id="ARBA00022989"/>
    </source>
</evidence>
<feature type="compositionally biased region" description="Low complexity" evidence="11">
    <location>
        <begin position="126"/>
        <end position="145"/>
    </location>
</feature>
<dbReference type="InterPro" id="IPR013616">
    <property type="entry name" value="Chitin_synth_N"/>
</dbReference>
<feature type="region of interest" description="Disordered" evidence="11">
    <location>
        <begin position="124"/>
        <end position="212"/>
    </location>
</feature>
<evidence type="ECO:0000313" key="14">
    <source>
        <dbReference type="Proteomes" id="UP000474640"/>
    </source>
</evidence>
<dbReference type="AlphaFoldDB" id="A0A7C8VHJ6"/>
<evidence type="ECO:0000256" key="6">
    <source>
        <dbReference type="ARBA" id="ARBA00022692"/>
    </source>
</evidence>
<feature type="compositionally biased region" description="Polar residues" evidence="11">
    <location>
        <begin position="1"/>
        <end position="10"/>
    </location>
</feature>
<keyword evidence="5 10" id="KW-0808">Transferase</keyword>
<evidence type="ECO:0000256" key="1">
    <source>
        <dbReference type="ARBA" id="ARBA00004651"/>
    </source>
</evidence>
<feature type="transmembrane region" description="Helical" evidence="10">
    <location>
        <begin position="674"/>
        <end position="698"/>
    </location>
</feature>
<feature type="transmembrane region" description="Helical" evidence="10">
    <location>
        <begin position="568"/>
        <end position="587"/>
    </location>
</feature>
<evidence type="ECO:0000256" key="2">
    <source>
        <dbReference type="ARBA" id="ARBA00012543"/>
    </source>
</evidence>
<feature type="transmembrane region" description="Helical" evidence="10">
    <location>
        <begin position="894"/>
        <end position="916"/>
    </location>
</feature>
<evidence type="ECO:0000313" key="13">
    <source>
        <dbReference type="EMBL" id="KAF3281926.1"/>
    </source>
</evidence>
<dbReference type="OrthoDB" id="26569at2759"/>
<keyword evidence="8 10" id="KW-0472">Membrane</keyword>
<evidence type="ECO:0000256" key="9">
    <source>
        <dbReference type="ARBA" id="ARBA00023316"/>
    </source>
</evidence>
<keyword evidence="3 10" id="KW-1003">Cell membrane</keyword>
<feature type="region of interest" description="Disordered" evidence="11">
    <location>
        <begin position="1"/>
        <end position="103"/>
    </location>
</feature>
<feature type="transmembrane region" description="Helical" evidence="10">
    <location>
        <begin position="643"/>
        <end position="662"/>
    </location>
</feature>
<comment type="similarity">
    <text evidence="10">Belongs to the chitin synthase family.</text>
</comment>
<evidence type="ECO:0000256" key="3">
    <source>
        <dbReference type="ARBA" id="ARBA00022475"/>
    </source>
</evidence>
<keyword evidence="6 10" id="KW-0812">Transmembrane</keyword>
<dbReference type="GO" id="GO:0004100">
    <property type="term" value="F:chitin synthase activity"/>
    <property type="evidence" value="ECO:0007669"/>
    <property type="project" value="UniProtKB-UniRule"/>
</dbReference>
<dbReference type="GO" id="GO:0071555">
    <property type="term" value="P:cell wall organization"/>
    <property type="evidence" value="ECO:0007669"/>
    <property type="project" value="UniProtKB-KW"/>
</dbReference>
<evidence type="ECO:0000256" key="10">
    <source>
        <dbReference type="RuleBase" id="RU366040"/>
    </source>
</evidence>
<dbReference type="GO" id="GO:0030428">
    <property type="term" value="C:cell septum"/>
    <property type="evidence" value="ECO:0007669"/>
    <property type="project" value="TreeGrafter"/>
</dbReference>
<dbReference type="Pfam" id="PF08407">
    <property type="entry name" value="Chitin_synth_1N"/>
    <property type="match status" value="1"/>
</dbReference>
<keyword evidence="9 10" id="KW-0961">Cell wall biogenesis/degradation</keyword>
<dbReference type="SUPFAM" id="SSF53448">
    <property type="entry name" value="Nucleotide-diphospho-sugar transferases"/>
    <property type="match status" value="1"/>
</dbReference>
<feature type="domain" description="Chitin synthase N-terminal" evidence="12">
    <location>
        <begin position="221"/>
        <end position="289"/>
    </location>
</feature>
<dbReference type="Pfam" id="PF01644">
    <property type="entry name" value="Chitin_synth_1"/>
    <property type="match status" value="1"/>
</dbReference>
<comment type="subcellular location">
    <subcellularLocation>
        <location evidence="1 10">Cell membrane</location>
        <topology evidence="1 10">Multi-pass membrane protein</topology>
    </subcellularLocation>
</comment>
<dbReference type="Proteomes" id="UP000474640">
    <property type="component" value="Unassembled WGS sequence"/>
</dbReference>
<keyword evidence="7 10" id="KW-1133">Transmembrane helix</keyword>
<keyword evidence="4 10" id="KW-0328">Glycosyltransferase</keyword>
<dbReference type="CDD" id="cd04190">
    <property type="entry name" value="Chitin_synth_C"/>
    <property type="match status" value="1"/>
</dbReference>
<gene>
    <name evidence="13" type="primary">CHS1_1</name>
    <name evidence="13" type="ORF">TWF970_001877</name>
</gene>
<evidence type="ECO:0000259" key="12">
    <source>
        <dbReference type="Pfam" id="PF08407"/>
    </source>
</evidence>
<comment type="catalytic activity">
    <reaction evidence="10">
        <text>[(1-&gt;4)-N-acetyl-beta-D-glucosaminyl](n) + UDP-N-acetyl-alpha-D-glucosamine = [(1-&gt;4)-N-acetyl-beta-D-glucosaminyl](n+1) + UDP + H(+)</text>
        <dbReference type="Rhea" id="RHEA:16637"/>
        <dbReference type="Rhea" id="RHEA-COMP:9593"/>
        <dbReference type="Rhea" id="RHEA-COMP:9595"/>
        <dbReference type="ChEBI" id="CHEBI:15378"/>
        <dbReference type="ChEBI" id="CHEBI:17029"/>
        <dbReference type="ChEBI" id="CHEBI:57705"/>
        <dbReference type="ChEBI" id="CHEBI:58223"/>
        <dbReference type="EC" id="2.4.1.16"/>
    </reaction>
</comment>
<feature type="transmembrane region" description="Helical" evidence="10">
    <location>
        <begin position="854"/>
        <end position="874"/>
    </location>
</feature>
<comment type="caution">
    <text evidence="13">The sequence shown here is derived from an EMBL/GenBank/DDBJ whole genome shotgun (WGS) entry which is preliminary data.</text>
</comment>
<dbReference type="GO" id="GO:0006031">
    <property type="term" value="P:chitin biosynthetic process"/>
    <property type="evidence" value="ECO:0007669"/>
    <property type="project" value="UniProtKB-UniRule"/>
</dbReference>
<feature type="compositionally biased region" description="Low complexity" evidence="11">
    <location>
        <begin position="69"/>
        <end position="79"/>
    </location>
</feature>
<dbReference type="PANTHER" id="PTHR22914">
    <property type="entry name" value="CHITIN SYNTHASE"/>
    <property type="match status" value="1"/>
</dbReference>
<dbReference type="EMBL" id="JAABOJ010000014">
    <property type="protein sequence ID" value="KAF3281926.1"/>
    <property type="molecule type" value="Genomic_DNA"/>
</dbReference>
<accession>A0A7C8VHJ6</accession>
<dbReference type="InterPro" id="IPR004835">
    <property type="entry name" value="Chitin_synth"/>
</dbReference>
<proteinExistence type="inferred from homology"/>
<dbReference type="EC" id="2.4.1.16" evidence="2 10"/>
<sequence>MAHHNNNNDPYSRLDFNGAGSFDPPSPISSPSHMDPFNSNNNNNRTPSPGRPLQSRVTFQSPSPVYGDQQQHQPLHQPQNPYDAYGGAPQRHNTPGLGPAHANYYDDEMAVQPTYSVQNLAHSYHQQGQQPGQQLSGQTTGQQYQNPSYNSHEDFDDVYQPSPLEDSYPMHQYNEAGYDKDYDDSQPILSPSQAGFPEGQQDPGYFPPQSTTPVPTIKRWKTVKKVELYQGNLVLDCPVPKKLLSQMPRQNAREFTHMRYTAATCDPADFLKERFTLRQQLFSKPRYTELFIVVTMYNEDEILFARTMRGVIKNIQYMCGRTGSQTWGDEGWKKIVVCIVSDGRLKINPRTKSTLAAMGCYQDGIAKNQKKINSHRWFFQAFGEVLDPSICVLIDAGTKPGGKSIYHLWRAFELNPECGGACGEIKAMLGAGWKHLRNPLVATQNFEYKMSNILDKPLESAFGFISVLPGAFSAYRFAALQSRKGLPGSMQNDVPEGPLEKYFKGETMHGANSTFFDANMYLAEDRILCFELVTKRNCNWVLTYVKSSYAETDVPDRMPELILQRRRWLNGSFFAAVYALVHAFDIWRSKHSLLRKLMFHVEFLYQFIFMLFSWFALSNFFLVFKILTASLGEASVRFAPGKVLSVVFEWLYLGILLTCFILSLGNRPQGSNKLYMTMVVFWAIIMVYLLFAAIFVSVRAVQSVLENTEGPITVNALFQNRIFRDLLISLCSTYVIYFVSSFLFWEPWHMFTSFLQYLLLSPSYVNVLNVYAFCNTHDISWGTKGDDKVATDLGVVKVQEGGKVDVNIPSDDGDLDAEYTKQINILREKFVEPPKIRKPEEVQEDYYKGVRSSVVLLWMFTNFGLAAVVLNSAGLDRLQVGPGADERAAIYLSVILWSVAALSLFRFFGSCWFLIIRMFRGV</sequence>
<evidence type="ECO:0000256" key="4">
    <source>
        <dbReference type="ARBA" id="ARBA00022676"/>
    </source>
</evidence>
<dbReference type="GO" id="GO:0005886">
    <property type="term" value="C:plasma membrane"/>
    <property type="evidence" value="ECO:0007669"/>
    <property type="project" value="UniProtKB-SubCell"/>
</dbReference>
<comment type="function">
    <text evidence="10">Polymerizes chitin, a structural polymer of the cell wall and septum, by transferring the sugar moiety of UDP-GlcNAc to the non-reducing end of the growing chitin polymer.</text>
</comment>
<dbReference type="PANTHER" id="PTHR22914:SF9">
    <property type="entry name" value="CHITIN SYNTHASE 1"/>
    <property type="match status" value="1"/>
</dbReference>
<dbReference type="InterPro" id="IPR029044">
    <property type="entry name" value="Nucleotide-diphossugar_trans"/>
</dbReference>
<evidence type="ECO:0000256" key="5">
    <source>
        <dbReference type="ARBA" id="ARBA00022679"/>
    </source>
</evidence>
<organism evidence="13 14">
    <name type="scientific">Orbilia oligospora</name>
    <name type="common">Nematode-trapping fungus</name>
    <name type="synonym">Arthrobotrys oligospora</name>
    <dbReference type="NCBI Taxonomy" id="2813651"/>
    <lineage>
        <taxon>Eukaryota</taxon>
        <taxon>Fungi</taxon>
        <taxon>Dikarya</taxon>
        <taxon>Ascomycota</taxon>
        <taxon>Pezizomycotina</taxon>
        <taxon>Orbiliomycetes</taxon>
        <taxon>Orbiliales</taxon>
        <taxon>Orbiliaceae</taxon>
        <taxon>Orbilia</taxon>
    </lineage>
</organism>
<name>A0A7C8VHJ6_ORBOL</name>
<reference evidence="13 14" key="1">
    <citation type="submission" date="2020-01" db="EMBL/GenBank/DDBJ databases">
        <authorList>
            <person name="Palmer J.M."/>
        </authorList>
    </citation>
    <scope>NUCLEOTIDE SEQUENCE [LARGE SCALE GENOMIC DNA]</scope>
    <source>
        <strain evidence="13 14">TWF970</strain>
    </source>
</reference>
<feature type="transmembrane region" description="Helical" evidence="10">
    <location>
        <begin position="726"/>
        <end position="745"/>
    </location>
</feature>
<evidence type="ECO:0000256" key="11">
    <source>
        <dbReference type="SAM" id="MobiDB-lite"/>
    </source>
</evidence>
<evidence type="ECO:0000256" key="8">
    <source>
        <dbReference type="ARBA" id="ARBA00023136"/>
    </source>
</evidence>
<protein>
    <recommendedName>
        <fullName evidence="2 10">Chitin synthase</fullName>
        <ecNumber evidence="2 10">2.4.1.16</ecNumber>
    </recommendedName>
</protein>
<feature type="transmembrane region" description="Helical" evidence="10">
    <location>
        <begin position="607"/>
        <end position="631"/>
    </location>
</feature>